<keyword evidence="2" id="KW-1185">Reference proteome</keyword>
<dbReference type="AlphaFoldDB" id="A0A939G727"/>
<reference evidence="1 2" key="1">
    <citation type="submission" date="2021-03" db="EMBL/GenBank/DDBJ databases">
        <title>Fibrella sp. HMF5036 genome sequencing and assembly.</title>
        <authorList>
            <person name="Kang H."/>
            <person name="Kim H."/>
            <person name="Bae S."/>
            <person name="Joh K."/>
        </authorList>
    </citation>
    <scope>NUCLEOTIDE SEQUENCE [LARGE SCALE GENOMIC DNA]</scope>
    <source>
        <strain evidence="1 2">HMF5036</strain>
    </source>
</reference>
<dbReference type="EMBL" id="JAFMYU010000021">
    <property type="protein sequence ID" value="MBO0933612.1"/>
    <property type="molecule type" value="Genomic_DNA"/>
</dbReference>
<evidence type="ECO:0000313" key="2">
    <source>
        <dbReference type="Proteomes" id="UP000664795"/>
    </source>
</evidence>
<dbReference type="Proteomes" id="UP000664795">
    <property type="component" value="Unassembled WGS sequence"/>
</dbReference>
<gene>
    <name evidence="1" type="ORF">J2I48_21565</name>
</gene>
<accession>A0A939G727</accession>
<comment type="caution">
    <text evidence="1">The sequence shown here is derived from an EMBL/GenBank/DDBJ whole genome shotgun (WGS) entry which is preliminary data.</text>
</comment>
<organism evidence="1 2">
    <name type="scientific">Fibrella aquatilis</name>
    <dbReference type="NCBI Taxonomy" id="2817059"/>
    <lineage>
        <taxon>Bacteria</taxon>
        <taxon>Pseudomonadati</taxon>
        <taxon>Bacteroidota</taxon>
        <taxon>Cytophagia</taxon>
        <taxon>Cytophagales</taxon>
        <taxon>Spirosomataceae</taxon>
        <taxon>Fibrella</taxon>
    </lineage>
</organism>
<dbReference type="InterPro" id="IPR024213">
    <property type="entry name" value="DUF3822"/>
</dbReference>
<evidence type="ECO:0000313" key="1">
    <source>
        <dbReference type="EMBL" id="MBO0933612.1"/>
    </source>
</evidence>
<proteinExistence type="predicted"/>
<dbReference type="Gene3D" id="3.30.420.250">
    <property type="match status" value="1"/>
</dbReference>
<protein>
    <submittedName>
        <fullName evidence="1">DUF3822 family protein</fullName>
    </submittedName>
</protein>
<dbReference type="RefSeq" id="WP_207337576.1">
    <property type="nucleotide sequence ID" value="NZ_JAFMYU010000021.1"/>
</dbReference>
<name>A0A939G727_9BACT</name>
<dbReference type="CDD" id="cd24013">
    <property type="entry name" value="ASKHA_ATPase_BT3980-like"/>
    <property type="match status" value="1"/>
</dbReference>
<dbReference type="Gene3D" id="3.30.420.260">
    <property type="match status" value="1"/>
</dbReference>
<dbReference type="Pfam" id="PF12864">
    <property type="entry name" value="DUF3822"/>
    <property type="match status" value="1"/>
</dbReference>
<sequence length="294" mass="33503">MRATSSLDATLSVRPEVFTAGQAEKSVLCLELAPQRLRLTLLDPRRRMVWLDEFTQPSLLNEPSLTDQLPTLFSQHPLLSYERFEAILVAVSSPAFTLIPSTLYRKEYATSYLSLMRGYPQPPTEQVFGYAHNEGFVGVFSLERALIEFMGEQYALQPVTYVHQNSALIQATNASDRQMLSPKNLFLFFEDEYVTIIFRESHVLRYCNRFGVKNAQDLTYYVLYVLDELQTHPSDCQPVVYGEITPFAEGYIALRRFLPNLTIGTMPPGLNQSDDLTELPEHRFLSLQGLCLLA</sequence>